<proteinExistence type="predicted"/>
<reference evidence="3" key="1">
    <citation type="journal article" date="2020" name="bioRxiv">
        <title>Comparative genomics of Chlamydomonas.</title>
        <authorList>
            <person name="Craig R.J."/>
            <person name="Hasan A.R."/>
            <person name="Ness R.W."/>
            <person name="Keightley P.D."/>
        </authorList>
    </citation>
    <scope>NUCLEOTIDE SEQUENCE</scope>
    <source>
        <strain evidence="3">CCAP 11/173</strain>
    </source>
</reference>
<dbReference type="InterPro" id="IPR048733">
    <property type="entry name" value="CFA69_ARM_dom"/>
</dbReference>
<dbReference type="InterPro" id="IPR011989">
    <property type="entry name" value="ARM-like"/>
</dbReference>
<keyword evidence="4" id="KW-1185">Reference proteome</keyword>
<dbReference type="AlphaFoldDB" id="A0A835TRL2"/>
<feature type="domain" description="Cilia- and flagella-associated protein 69 ARM repeats" evidence="2">
    <location>
        <begin position="14"/>
        <end position="144"/>
    </location>
</feature>
<protein>
    <recommendedName>
        <fullName evidence="2">Cilia- and flagella-associated protein 69 ARM repeats domain-containing protein</fullName>
    </recommendedName>
</protein>
<evidence type="ECO:0000256" key="1">
    <source>
        <dbReference type="SAM" id="MobiDB-lite"/>
    </source>
</evidence>
<sequence length="1101" mass="113950">MTQSMSGAPAGPTVELEKLIALFTGPNSADLYDRHGAAIQRLCKNNASGFAIRDLPKVQQVLELSLALLKRGSAGFTEPLCELVGTFSKPFIRRTATDEFKMLNHITSLLTTVGDIFRSPGMPPPLVAVAAKTIATFANAYGNRPNALDLASQHVEAEGPQRQYLTNQSLLGKSGMVADVIAALARSALADRVPPTSPSARGGAPDPAEQARALAAPLLAALLSVSYNADSCVAMVEAGVLQCVAALLGRGSHADTSGAAVELLWNLLEQAPGLARAALSRALPSLEAVAAGAGLPKAPATPASGNGEAAEQQHWNGSQDGAAGPGAGASFSGGAGSRSAPMSSGVGGSRLANGSRLGSAGGGAGIGSIPASRGSVAASGLSAIAEGSTRGDGAGSCTGSEPASPSRAPGGVDDDWQQLPDGAAAGAGPGYEAAVSRRACSPGSASSALDEFADEPDIRPLRPGGLAVVAEESPGYSADGGAEPPPPPDAPVVQALADALGGLLRELLLSGFSKADKELRNDCMVVMGLLLEDGAFAAAASYSGVFEALIAAGTCPELGAAPALVANYALSTDVLDHELRLLVWAALVQGCLRPEVLEQAVASGLVRVLLLYVSPGEAHPAVRRWNPDQMATLRSGALSRLHTLSPLCPEEYERAGGPGTLLAFVGATNPGPIHLEAALRHLHRLFTMVPESRDALGGAGIIPVLLGVVADTVGSGAGGGTLGHLAGERGAGNGASALLPGSASLQPEPVRHFALLCLTALCSVHAENQRRLRKGGGVGVLLGALEKLRGLDALLPAPYAVAVLDCVWAAVVPDRKSAAKLLVDGGMAALLDHLEQGNKSHRPIVLRVLSDLLENPRSHPFFHDWQSDLNKQTAAHLLLSVWMEEDALRGITGPDGLLANTARPLAGLGKRAKWLPPENVAYGNMSPAKKETLSIMMDGLPSEIVLAKIYGIFKVLGFDACPYLDPADHAVLAAVEKYAKFRQGEVWRAIQEEFAEGGVKPTAPDRARLESGTEMSESLAAAVREAQARLLGRAQEGQRVAEARLFEGMRQQARLEAEYRTIALQEKTPLTLAEMRRAKEQKVTMLKNSLQSFQFQHGEHD</sequence>
<dbReference type="PANTHER" id="PTHR14716:SF0">
    <property type="entry name" value="CILIA- AND FLAGELLA-ASSOCIATED PROTEIN 69"/>
    <property type="match status" value="1"/>
</dbReference>
<dbReference type="Pfam" id="PF21049">
    <property type="entry name" value="CFA69_ARM_rpt"/>
    <property type="match status" value="3"/>
</dbReference>
<dbReference type="OrthoDB" id="550067at2759"/>
<dbReference type="Gene3D" id="1.25.10.10">
    <property type="entry name" value="Leucine-rich Repeat Variant"/>
    <property type="match status" value="2"/>
</dbReference>
<dbReference type="EMBL" id="JAEHOD010000032">
    <property type="protein sequence ID" value="KAG2443045.1"/>
    <property type="molecule type" value="Genomic_DNA"/>
</dbReference>
<dbReference type="SUPFAM" id="SSF48371">
    <property type="entry name" value="ARM repeat"/>
    <property type="match status" value="1"/>
</dbReference>
<feature type="domain" description="Cilia- and flagella-associated protein 69 ARM repeats" evidence="2">
    <location>
        <begin position="800"/>
        <end position="990"/>
    </location>
</feature>
<evidence type="ECO:0000313" key="3">
    <source>
        <dbReference type="EMBL" id="KAG2443045.1"/>
    </source>
</evidence>
<feature type="compositionally biased region" description="Gly residues" evidence="1">
    <location>
        <begin position="323"/>
        <end position="336"/>
    </location>
</feature>
<gene>
    <name evidence="3" type="ORF">HYH02_009460</name>
</gene>
<name>A0A835TRL2_9CHLO</name>
<feature type="domain" description="Cilia- and flagella-associated protein 69 ARM repeats" evidence="2">
    <location>
        <begin position="504"/>
        <end position="664"/>
    </location>
</feature>
<accession>A0A835TRL2</accession>
<dbReference type="Proteomes" id="UP000613740">
    <property type="component" value="Unassembled WGS sequence"/>
</dbReference>
<evidence type="ECO:0000313" key="4">
    <source>
        <dbReference type="Proteomes" id="UP000613740"/>
    </source>
</evidence>
<dbReference type="PANTHER" id="PTHR14716">
    <property type="entry name" value="CILIA- AND FLAGELLA-ASSOCIATED PROTEIN 69"/>
    <property type="match status" value="1"/>
</dbReference>
<dbReference type="InterPro" id="IPR016024">
    <property type="entry name" value="ARM-type_fold"/>
</dbReference>
<comment type="caution">
    <text evidence="3">The sequence shown here is derived from an EMBL/GenBank/DDBJ whole genome shotgun (WGS) entry which is preliminary data.</text>
</comment>
<feature type="region of interest" description="Disordered" evidence="1">
    <location>
        <begin position="387"/>
        <end position="430"/>
    </location>
</feature>
<feature type="region of interest" description="Disordered" evidence="1">
    <location>
        <begin position="297"/>
        <end position="351"/>
    </location>
</feature>
<evidence type="ECO:0000259" key="2">
    <source>
        <dbReference type="Pfam" id="PF21049"/>
    </source>
</evidence>
<feature type="region of interest" description="Disordered" evidence="1">
    <location>
        <begin position="442"/>
        <end position="462"/>
    </location>
</feature>
<organism evidence="3 4">
    <name type="scientific">Chlamydomonas schloesseri</name>
    <dbReference type="NCBI Taxonomy" id="2026947"/>
    <lineage>
        <taxon>Eukaryota</taxon>
        <taxon>Viridiplantae</taxon>
        <taxon>Chlorophyta</taxon>
        <taxon>core chlorophytes</taxon>
        <taxon>Chlorophyceae</taxon>
        <taxon>CS clade</taxon>
        <taxon>Chlamydomonadales</taxon>
        <taxon>Chlamydomonadaceae</taxon>
        <taxon>Chlamydomonas</taxon>
    </lineage>
</organism>
<dbReference type="InterPro" id="IPR048732">
    <property type="entry name" value="CFA69"/>
</dbReference>